<reference evidence="2" key="1">
    <citation type="journal article" date="2020" name="Fungal Divers.">
        <title>Resolving the Mortierellaceae phylogeny through synthesis of multi-gene phylogenetics and phylogenomics.</title>
        <authorList>
            <person name="Vandepol N."/>
            <person name="Liber J."/>
            <person name="Desiro A."/>
            <person name="Na H."/>
            <person name="Kennedy M."/>
            <person name="Barry K."/>
            <person name="Grigoriev I.V."/>
            <person name="Miller A.N."/>
            <person name="O'Donnell K."/>
            <person name="Stajich J.E."/>
            <person name="Bonito G."/>
        </authorList>
    </citation>
    <scope>NUCLEOTIDE SEQUENCE</scope>
    <source>
        <strain evidence="2">CK1249</strain>
    </source>
</reference>
<dbReference type="AlphaFoldDB" id="A0A9P6J9Y7"/>
<dbReference type="Proteomes" id="UP000738359">
    <property type="component" value="Unassembled WGS sequence"/>
</dbReference>
<keyword evidence="3" id="KW-1185">Reference proteome</keyword>
<sequence>MNEYQMLQQRGVQELVEVALDEEGLPCVYLHDINRRFPNASIVSAYGSRVPFVQNSSGVPKQPLRIPYLENRVLDVESDNSALEWSREATAVRIVAAAASAAPTARINTVHTRPITYDQGSDDDQHTLSDIHSDSDSFNNYGSDSDSNDAESEDFFDMAESVASSDDDEENSQDAELEELFRPLRMPAPIPISPPATGALELDASSSDL</sequence>
<name>A0A9P6J9Y7_MORAP</name>
<accession>A0A9P6J9Y7</accession>
<organism evidence="2 3">
    <name type="scientific">Mortierella alpina</name>
    <name type="common">Oleaginous fungus</name>
    <name type="synonym">Mortierella renispora</name>
    <dbReference type="NCBI Taxonomy" id="64518"/>
    <lineage>
        <taxon>Eukaryota</taxon>
        <taxon>Fungi</taxon>
        <taxon>Fungi incertae sedis</taxon>
        <taxon>Mucoromycota</taxon>
        <taxon>Mortierellomycotina</taxon>
        <taxon>Mortierellomycetes</taxon>
        <taxon>Mortierellales</taxon>
        <taxon>Mortierellaceae</taxon>
        <taxon>Mortierella</taxon>
    </lineage>
</organism>
<protein>
    <submittedName>
        <fullName evidence="2">Uncharacterized protein</fullName>
    </submittedName>
</protein>
<feature type="compositionally biased region" description="Basic and acidic residues" evidence="1">
    <location>
        <begin position="123"/>
        <end position="135"/>
    </location>
</feature>
<feature type="compositionally biased region" description="Acidic residues" evidence="1">
    <location>
        <begin position="146"/>
        <end position="157"/>
    </location>
</feature>
<evidence type="ECO:0000313" key="2">
    <source>
        <dbReference type="EMBL" id="KAF9965615.1"/>
    </source>
</evidence>
<comment type="caution">
    <text evidence="2">The sequence shown here is derived from an EMBL/GenBank/DDBJ whole genome shotgun (WGS) entry which is preliminary data.</text>
</comment>
<evidence type="ECO:0000256" key="1">
    <source>
        <dbReference type="SAM" id="MobiDB-lite"/>
    </source>
</evidence>
<proteinExistence type="predicted"/>
<gene>
    <name evidence="2" type="ORF">BGZ70_004470</name>
</gene>
<feature type="compositionally biased region" description="Acidic residues" evidence="1">
    <location>
        <begin position="165"/>
        <end position="178"/>
    </location>
</feature>
<evidence type="ECO:0000313" key="3">
    <source>
        <dbReference type="Proteomes" id="UP000738359"/>
    </source>
</evidence>
<dbReference type="EMBL" id="JAAAHY010000237">
    <property type="protein sequence ID" value="KAF9965615.1"/>
    <property type="molecule type" value="Genomic_DNA"/>
</dbReference>
<feature type="region of interest" description="Disordered" evidence="1">
    <location>
        <begin position="113"/>
        <end position="209"/>
    </location>
</feature>